<comment type="similarity">
    <text evidence="4">Belongs to the acyltransferase PapA5 family.</text>
</comment>
<organism evidence="13 14">
    <name type="scientific">Phytohabitans flavus</name>
    <dbReference type="NCBI Taxonomy" id="1076124"/>
    <lineage>
        <taxon>Bacteria</taxon>
        <taxon>Bacillati</taxon>
        <taxon>Actinomycetota</taxon>
        <taxon>Actinomycetes</taxon>
        <taxon>Micromonosporales</taxon>
        <taxon>Micromonosporaceae</taxon>
    </lineage>
</organism>
<dbReference type="Gene3D" id="3.30.559.10">
    <property type="entry name" value="Chloramphenicol acetyltransferase-like domain"/>
    <property type="match status" value="1"/>
</dbReference>
<evidence type="ECO:0000256" key="10">
    <source>
        <dbReference type="ARBA" id="ARBA00032317"/>
    </source>
</evidence>
<keyword evidence="14" id="KW-1185">Reference proteome</keyword>
<evidence type="ECO:0000256" key="3">
    <source>
        <dbReference type="ARBA" id="ARBA00001907"/>
    </source>
</evidence>
<accession>A0A6F8XM78</accession>
<evidence type="ECO:0000256" key="4">
    <source>
        <dbReference type="ARBA" id="ARBA00006558"/>
    </source>
</evidence>
<dbReference type="Pfam" id="PF16911">
    <property type="entry name" value="PapA_C"/>
    <property type="match status" value="1"/>
</dbReference>
<comment type="catalytic activity">
    <reaction evidence="2">
        <text>2 a mycocerosyl-[mycocerosic acid synthase] + a phenolphthiocerol = a dimycocerosyl phenolphthiocerol + 2 holo-[mycocerosic acid synthase].</text>
        <dbReference type="EC" id="2.3.1.282"/>
    </reaction>
</comment>
<protein>
    <recommendedName>
        <fullName evidence="6">Phthiocerol/phthiodiolone dimycocerosyl transferase</fullName>
        <ecNumber evidence="5">2.3.1.282</ecNumber>
    </recommendedName>
    <alternativeName>
        <fullName evidence="11">Acyltransferase PapA5</fullName>
    </alternativeName>
    <alternativeName>
        <fullName evidence="9">Phthiocerol/phthiodiolone O-acyltransferase</fullName>
    </alternativeName>
    <alternativeName>
        <fullName evidence="10">Polyketide synthase-associated protein A5</fullName>
    </alternativeName>
</protein>
<evidence type="ECO:0000256" key="11">
    <source>
        <dbReference type="ARBA" id="ARBA00033407"/>
    </source>
</evidence>
<dbReference type="InterPro" id="IPR031641">
    <property type="entry name" value="PapA_C"/>
</dbReference>
<keyword evidence="7" id="KW-0808">Transferase</keyword>
<dbReference type="AlphaFoldDB" id="A0A6F8XM78"/>
<dbReference type="EC" id="2.3.1.282" evidence="5"/>
<dbReference type="Proteomes" id="UP000502508">
    <property type="component" value="Chromosome"/>
</dbReference>
<proteinExistence type="inferred from homology"/>
<evidence type="ECO:0000313" key="13">
    <source>
        <dbReference type="EMBL" id="BCB74898.1"/>
    </source>
</evidence>
<dbReference type="Gene3D" id="3.30.559.30">
    <property type="entry name" value="Nonribosomal peptide synthetase, condensation domain"/>
    <property type="match status" value="1"/>
</dbReference>
<feature type="domain" description="Phthiocerol/phthiodiolone dimycocerosyl transferase C-terminal" evidence="12">
    <location>
        <begin position="246"/>
        <end position="412"/>
    </location>
</feature>
<sequence>MALTTSSEKAGVGRKTIKVRRPLSPVERWLWISHQISPMNGFAWVQVRGKICPEQLAWAAAAVVAEQPLLRVSIHAKADGTDPWYEPAAEPVMPIRVVHADADDELAAERELDTVEMAVPVDTSTAPMARLVDVVRGAGTEAETHDLVLIMSHTIVDATARVNMLAQLLGYAAEWDPDSDRPRSVVSRDPVPPLGYALPRGVRGLPRAMAAVFTEHMASLRARTKPLAPERYVAPAEKRTRLLLRKLSGDQLKALLSTCRRNGVTVHAVLSTAVARAVGREIGIQQGKVTIRTPVQARAELSPPLARSDVGNYMCVTQTYVDVDPNAEFWAVARQFNKDLKKRLRLRAHLSSIALMRRFAPKSLATSTRFVDGIDDRAAGAVLVSNLGRVDFPDRVGDWELSAVQFFSTMSVTGQMAICAVTSNGVLHLNTCYVEGRRRPNVRPGSPTTRWRS</sequence>
<evidence type="ECO:0000256" key="6">
    <source>
        <dbReference type="ARBA" id="ARBA00013449"/>
    </source>
</evidence>
<comment type="catalytic activity">
    <reaction evidence="1">
        <text>2 a mycocerosyl-[mycocerosic acid synthase] + a phthiocerol = a dimycocerosyl phthiocerol + 2 holo-[mycocerosic acid synthase].</text>
        <dbReference type="EC" id="2.3.1.282"/>
    </reaction>
</comment>
<dbReference type="GO" id="GO:0016746">
    <property type="term" value="F:acyltransferase activity"/>
    <property type="evidence" value="ECO:0007669"/>
    <property type="project" value="UniProtKB-KW"/>
</dbReference>
<dbReference type="InterPro" id="IPR052058">
    <property type="entry name" value="Alcohol_O-acetyltransferase"/>
</dbReference>
<evidence type="ECO:0000256" key="5">
    <source>
        <dbReference type="ARBA" id="ARBA00012866"/>
    </source>
</evidence>
<evidence type="ECO:0000256" key="9">
    <source>
        <dbReference type="ARBA" id="ARBA00030465"/>
    </source>
</evidence>
<dbReference type="EMBL" id="AP022870">
    <property type="protein sequence ID" value="BCB74898.1"/>
    <property type="molecule type" value="Genomic_DNA"/>
</dbReference>
<evidence type="ECO:0000256" key="1">
    <source>
        <dbReference type="ARBA" id="ARBA00000026"/>
    </source>
</evidence>
<dbReference type="PANTHER" id="PTHR28037:SF1">
    <property type="entry name" value="ALCOHOL O-ACETYLTRANSFERASE 1-RELATED"/>
    <property type="match status" value="1"/>
</dbReference>
<dbReference type="RefSeq" id="WP_173034430.1">
    <property type="nucleotide sequence ID" value="NZ_AP022870.1"/>
</dbReference>
<reference evidence="13 14" key="1">
    <citation type="submission" date="2020-03" db="EMBL/GenBank/DDBJ databases">
        <title>Whole genome shotgun sequence of Phytohabitans flavus NBRC 107702.</title>
        <authorList>
            <person name="Komaki H."/>
            <person name="Tamura T."/>
        </authorList>
    </citation>
    <scope>NUCLEOTIDE SEQUENCE [LARGE SCALE GENOMIC DNA]</scope>
    <source>
        <strain evidence="13 14">NBRC 107702</strain>
    </source>
</reference>
<dbReference type="SUPFAM" id="SSF52777">
    <property type="entry name" value="CoA-dependent acyltransferases"/>
    <property type="match status" value="2"/>
</dbReference>
<comment type="catalytic activity">
    <reaction evidence="3">
        <text>2 a mycocerosyl-[mycocerosic acid synthase] + a phthiodiolone = a dimycocerosyl phthiodiolone + 2 holo-[mycocerosic acid synthase].</text>
        <dbReference type="EC" id="2.3.1.282"/>
    </reaction>
</comment>
<reference evidence="13 14" key="2">
    <citation type="submission" date="2020-03" db="EMBL/GenBank/DDBJ databases">
        <authorList>
            <person name="Ichikawa N."/>
            <person name="Kimura A."/>
            <person name="Kitahashi Y."/>
            <person name="Uohara A."/>
        </authorList>
    </citation>
    <scope>NUCLEOTIDE SEQUENCE [LARGE SCALE GENOMIC DNA]</scope>
    <source>
        <strain evidence="13 14">NBRC 107702</strain>
    </source>
</reference>
<evidence type="ECO:0000256" key="2">
    <source>
        <dbReference type="ARBA" id="ARBA00000625"/>
    </source>
</evidence>
<evidence type="ECO:0000256" key="8">
    <source>
        <dbReference type="ARBA" id="ARBA00023315"/>
    </source>
</evidence>
<dbReference type="PANTHER" id="PTHR28037">
    <property type="entry name" value="ALCOHOL O-ACETYLTRANSFERASE 1-RELATED"/>
    <property type="match status" value="1"/>
</dbReference>
<dbReference type="InterPro" id="IPR023213">
    <property type="entry name" value="CAT-like_dom_sf"/>
</dbReference>
<evidence type="ECO:0000259" key="12">
    <source>
        <dbReference type="Pfam" id="PF16911"/>
    </source>
</evidence>
<dbReference type="KEGG" id="pfla:Pflav_013080"/>
<keyword evidence="8" id="KW-0012">Acyltransferase</keyword>
<evidence type="ECO:0000256" key="7">
    <source>
        <dbReference type="ARBA" id="ARBA00022679"/>
    </source>
</evidence>
<evidence type="ECO:0000313" key="14">
    <source>
        <dbReference type="Proteomes" id="UP000502508"/>
    </source>
</evidence>
<gene>
    <name evidence="13" type="ORF">Pflav_013080</name>
</gene>
<name>A0A6F8XM78_9ACTN</name>